<dbReference type="AlphaFoldDB" id="A0A0G1EC64"/>
<dbReference type="EMBL" id="LCEK01000012">
    <property type="protein sequence ID" value="KKS72183.1"/>
    <property type="molecule type" value="Genomic_DNA"/>
</dbReference>
<dbReference type="Proteomes" id="UP000033867">
    <property type="component" value="Unassembled WGS sequence"/>
</dbReference>
<evidence type="ECO:0000313" key="2">
    <source>
        <dbReference type="EMBL" id="KKS72183.1"/>
    </source>
</evidence>
<reference evidence="2 3" key="1">
    <citation type="journal article" date="2015" name="Nature">
        <title>rRNA introns, odd ribosomes, and small enigmatic genomes across a large radiation of phyla.</title>
        <authorList>
            <person name="Brown C.T."/>
            <person name="Hug L.A."/>
            <person name="Thomas B.C."/>
            <person name="Sharon I."/>
            <person name="Castelle C.J."/>
            <person name="Singh A."/>
            <person name="Wilkins M.J."/>
            <person name="Williams K.H."/>
            <person name="Banfield J.F."/>
        </authorList>
    </citation>
    <scope>NUCLEOTIDE SEQUENCE [LARGE SCALE GENOMIC DNA]</scope>
</reference>
<sequence length="54" mass="6253">MTLDVDGFYDRRGLVEDCRPFVFDLGDCAAREDRREEEERDEDLCGAQHDASEV</sequence>
<organism evidence="2 3">
    <name type="scientific">Candidatus Magasanikbacteria bacterium GW2011_GWE2_42_7</name>
    <dbReference type="NCBI Taxonomy" id="1619052"/>
    <lineage>
        <taxon>Bacteria</taxon>
        <taxon>Candidatus Magasanikiibacteriota</taxon>
    </lineage>
</organism>
<evidence type="ECO:0000313" key="3">
    <source>
        <dbReference type="Proteomes" id="UP000033867"/>
    </source>
</evidence>
<feature type="compositionally biased region" description="Acidic residues" evidence="1">
    <location>
        <begin position="35"/>
        <end position="44"/>
    </location>
</feature>
<protein>
    <submittedName>
        <fullName evidence="2">Uncharacterized protein</fullName>
    </submittedName>
</protein>
<name>A0A0G1EC64_9BACT</name>
<proteinExistence type="predicted"/>
<feature type="region of interest" description="Disordered" evidence="1">
    <location>
        <begin position="32"/>
        <end position="54"/>
    </location>
</feature>
<gene>
    <name evidence="2" type="ORF">UV42_C0012G0010</name>
</gene>
<comment type="caution">
    <text evidence="2">The sequence shown here is derived from an EMBL/GenBank/DDBJ whole genome shotgun (WGS) entry which is preliminary data.</text>
</comment>
<accession>A0A0G1EC64</accession>
<evidence type="ECO:0000256" key="1">
    <source>
        <dbReference type="SAM" id="MobiDB-lite"/>
    </source>
</evidence>